<dbReference type="OMA" id="WVRNWDS"/>
<dbReference type="InParanoid" id="A0A4W3JDR7"/>
<evidence type="ECO:0000313" key="19">
    <source>
        <dbReference type="Ensembl" id="ENSCMIP00000041554.1"/>
    </source>
</evidence>
<comment type="subcellular location">
    <subcellularLocation>
        <location evidence="2">Lysosome</location>
    </subcellularLocation>
    <subcellularLocation>
        <location evidence="3">Secreted</location>
    </subcellularLocation>
</comment>
<dbReference type="KEGG" id="cmk:103176598"/>
<evidence type="ECO:0000256" key="7">
    <source>
        <dbReference type="ARBA" id="ARBA00022729"/>
    </source>
</evidence>
<dbReference type="PANTHER" id="PTHR11769:SF23">
    <property type="entry name" value="HYALURONIDASE-1"/>
    <property type="match status" value="1"/>
</dbReference>
<dbReference type="STRING" id="7868.ENSCMIP00000041554"/>
<keyword evidence="9 16" id="KW-1015">Disulfide bond</keyword>
<name>A0A4W3JDR7_CALMI</name>
<gene>
    <name evidence="19" type="primary">LOC103176598</name>
</gene>
<dbReference type="InterPro" id="IPR018155">
    <property type="entry name" value="Hyaluronidase"/>
</dbReference>
<feature type="signal peptide" evidence="18">
    <location>
        <begin position="1"/>
        <end position="24"/>
    </location>
</feature>
<dbReference type="InterPro" id="IPR013785">
    <property type="entry name" value="Aldolase_TIM"/>
</dbReference>
<keyword evidence="5" id="KW-0964">Secreted</keyword>
<evidence type="ECO:0000256" key="13">
    <source>
        <dbReference type="PIRNR" id="PIRNR038193"/>
    </source>
</evidence>
<keyword evidence="12 17" id="KW-0326">Glycosidase</keyword>
<keyword evidence="6" id="KW-0245">EGF-like domain</keyword>
<evidence type="ECO:0000256" key="8">
    <source>
        <dbReference type="ARBA" id="ARBA00022801"/>
    </source>
</evidence>
<feature type="glycosylation site" description="N-linked (GlcNAc...) asparagine" evidence="15">
    <location>
        <position position="360"/>
    </location>
</feature>
<evidence type="ECO:0000256" key="10">
    <source>
        <dbReference type="ARBA" id="ARBA00023180"/>
    </source>
</evidence>
<evidence type="ECO:0000313" key="20">
    <source>
        <dbReference type="Proteomes" id="UP000314986"/>
    </source>
</evidence>
<reference evidence="19" key="5">
    <citation type="submission" date="2025-09" db="UniProtKB">
        <authorList>
            <consortium name="Ensembl"/>
        </authorList>
    </citation>
    <scope>IDENTIFICATION</scope>
</reference>
<dbReference type="Gene3D" id="3.20.20.70">
    <property type="entry name" value="Aldolase class I"/>
    <property type="match status" value="1"/>
</dbReference>
<dbReference type="AlphaFoldDB" id="A0A4W3JDR7"/>
<evidence type="ECO:0000256" key="2">
    <source>
        <dbReference type="ARBA" id="ARBA00004371"/>
    </source>
</evidence>
<dbReference type="GO" id="GO:0030214">
    <property type="term" value="P:hyaluronan catabolic process"/>
    <property type="evidence" value="ECO:0007669"/>
    <property type="project" value="TreeGrafter"/>
</dbReference>
<dbReference type="Ensembl" id="ENSCMIT00000042146.1">
    <property type="protein sequence ID" value="ENSCMIP00000041554.1"/>
    <property type="gene ID" value="ENSCMIG00000017324.1"/>
</dbReference>
<comment type="catalytic activity">
    <reaction evidence="1 17">
        <text>Random hydrolysis of (1-&gt;4)-linkages between N-acetyl-beta-D-glucosamine and D-glucuronate residues in hyaluronate.</text>
        <dbReference type="EC" id="3.2.1.35"/>
    </reaction>
</comment>
<reference evidence="20" key="1">
    <citation type="journal article" date="2006" name="Science">
        <title>Ancient noncoding elements conserved in the human genome.</title>
        <authorList>
            <person name="Venkatesh B."/>
            <person name="Kirkness E.F."/>
            <person name="Loh Y.H."/>
            <person name="Halpern A.L."/>
            <person name="Lee A.P."/>
            <person name="Johnson J."/>
            <person name="Dandona N."/>
            <person name="Viswanathan L.D."/>
            <person name="Tay A."/>
            <person name="Venter J.C."/>
            <person name="Strausberg R.L."/>
            <person name="Brenner S."/>
        </authorList>
    </citation>
    <scope>NUCLEOTIDE SEQUENCE [LARGE SCALE GENOMIC DNA]</scope>
</reference>
<feature type="disulfide bond" evidence="16">
    <location>
        <begin position="432"/>
        <end position="441"/>
    </location>
</feature>
<dbReference type="Proteomes" id="UP000314986">
    <property type="component" value="Unassembled WGS sequence"/>
</dbReference>
<feature type="disulfide bond" evidence="16">
    <location>
        <begin position="368"/>
        <end position="379"/>
    </location>
</feature>
<dbReference type="RefSeq" id="XP_007888428.1">
    <property type="nucleotide sequence ID" value="XM_007890237.2"/>
</dbReference>
<reference evidence="20" key="3">
    <citation type="journal article" date="2014" name="Nature">
        <title>Elephant shark genome provides unique insights into gnathostome evolution.</title>
        <authorList>
            <consortium name="International Elephant Shark Genome Sequencing Consortium"/>
            <person name="Venkatesh B."/>
            <person name="Lee A.P."/>
            <person name="Ravi V."/>
            <person name="Maurya A.K."/>
            <person name="Lian M.M."/>
            <person name="Swann J.B."/>
            <person name="Ohta Y."/>
            <person name="Flajnik M.F."/>
            <person name="Sutoh Y."/>
            <person name="Kasahara M."/>
            <person name="Hoon S."/>
            <person name="Gangu V."/>
            <person name="Roy S.W."/>
            <person name="Irimia M."/>
            <person name="Korzh V."/>
            <person name="Kondrychyn I."/>
            <person name="Lim Z.W."/>
            <person name="Tay B.H."/>
            <person name="Tohari S."/>
            <person name="Kong K.W."/>
            <person name="Ho S."/>
            <person name="Lorente-Galdos B."/>
            <person name="Quilez J."/>
            <person name="Marques-Bonet T."/>
            <person name="Raney B.J."/>
            <person name="Ingham P.W."/>
            <person name="Tay A."/>
            <person name="Hillier L.W."/>
            <person name="Minx P."/>
            <person name="Boehm T."/>
            <person name="Wilson R.K."/>
            <person name="Brenner S."/>
            <person name="Warren W.C."/>
        </authorList>
    </citation>
    <scope>NUCLEOTIDE SEQUENCE [LARGE SCALE GENOMIC DNA]</scope>
</reference>
<organism evidence="19 20">
    <name type="scientific">Callorhinchus milii</name>
    <name type="common">Ghost shark</name>
    <dbReference type="NCBI Taxonomy" id="7868"/>
    <lineage>
        <taxon>Eukaryota</taxon>
        <taxon>Metazoa</taxon>
        <taxon>Chordata</taxon>
        <taxon>Craniata</taxon>
        <taxon>Vertebrata</taxon>
        <taxon>Chondrichthyes</taxon>
        <taxon>Holocephali</taxon>
        <taxon>Chimaeriformes</taxon>
        <taxon>Callorhinchidae</taxon>
        <taxon>Callorhinchus</taxon>
    </lineage>
</organism>
<dbReference type="GlyCosmos" id="A0A4W3JDR7">
    <property type="glycosylation" value="1 site, No reported glycans"/>
</dbReference>
<dbReference type="FunFam" id="3.20.20.70:FF:000065">
    <property type="entry name" value="Hyaluronidase"/>
    <property type="match status" value="1"/>
</dbReference>
<dbReference type="PANTHER" id="PTHR11769">
    <property type="entry name" value="HYALURONIDASE"/>
    <property type="match status" value="1"/>
</dbReference>
<accession>A0A4W3JDR7</accession>
<feature type="disulfide bond" evidence="16">
    <location>
        <begin position="51"/>
        <end position="343"/>
    </location>
</feature>
<evidence type="ECO:0000256" key="9">
    <source>
        <dbReference type="ARBA" id="ARBA00023157"/>
    </source>
</evidence>
<dbReference type="InterPro" id="IPR017853">
    <property type="entry name" value="GH"/>
</dbReference>
<keyword evidence="11" id="KW-0458">Lysosome</keyword>
<evidence type="ECO:0000256" key="15">
    <source>
        <dbReference type="PIRSR" id="PIRSR038193-2"/>
    </source>
</evidence>
<dbReference type="RefSeq" id="XP_042195692.1">
    <property type="nucleotide sequence ID" value="XM_042339758.1"/>
</dbReference>
<keyword evidence="8 17" id="KW-0378">Hydrolase</keyword>
<dbReference type="GO" id="GO:0005975">
    <property type="term" value="P:carbohydrate metabolic process"/>
    <property type="evidence" value="ECO:0007669"/>
    <property type="project" value="UniProtKB-UniRule"/>
</dbReference>
<keyword evidence="7 18" id="KW-0732">Signal</keyword>
<dbReference type="GeneID" id="103176598"/>
<dbReference type="SUPFAM" id="SSF51445">
    <property type="entry name" value="(Trans)glycosidases"/>
    <property type="match status" value="1"/>
</dbReference>
<evidence type="ECO:0000256" key="18">
    <source>
        <dbReference type="SAM" id="SignalP"/>
    </source>
</evidence>
<reference evidence="20" key="2">
    <citation type="journal article" date="2007" name="PLoS Biol.">
        <title>Survey sequencing and comparative analysis of the elephant shark (Callorhinchus milii) genome.</title>
        <authorList>
            <person name="Venkatesh B."/>
            <person name="Kirkness E.F."/>
            <person name="Loh Y.H."/>
            <person name="Halpern A.L."/>
            <person name="Lee A.P."/>
            <person name="Johnson J."/>
            <person name="Dandona N."/>
            <person name="Viswanathan L.D."/>
            <person name="Tay A."/>
            <person name="Venter J.C."/>
            <person name="Strausberg R.L."/>
            <person name="Brenner S."/>
        </authorList>
    </citation>
    <scope>NUCLEOTIDE SEQUENCE [LARGE SCALE GENOMIC DNA]</scope>
</reference>
<dbReference type="GO" id="GO:0005764">
    <property type="term" value="C:lysosome"/>
    <property type="evidence" value="ECO:0007669"/>
    <property type="project" value="UniProtKB-SubCell"/>
</dbReference>
<dbReference type="GO" id="GO:0031410">
    <property type="term" value="C:cytoplasmic vesicle"/>
    <property type="evidence" value="ECO:0007669"/>
    <property type="project" value="TreeGrafter"/>
</dbReference>
<dbReference type="GeneTree" id="ENSGT01020000230364"/>
<evidence type="ECO:0000256" key="4">
    <source>
        <dbReference type="ARBA" id="ARBA00008871"/>
    </source>
</evidence>
<reference evidence="19" key="4">
    <citation type="submission" date="2025-08" db="UniProtKB">
        <authorList>
            <consortium name="Ensembl"/>
        </authorList>
    </citation>
    <scope>IDENTIFICATION</scope>
</reference>
<dbReference type="EC" id="3.2.1.35" evidence="17"/>
<evidence type="ECO:0000256" key="16">
    <source>
        <dbReference type="PIRSR" id="PIRSR038193-3"/>
    </source>
</evidence>
<dbReference type="PIRSF" id="PIRSF038193">
    <property type="entry name" value="Hyaluronidase"/>
    <property type="match status" value="1"/>
</dbReference>
<evidence type="ECO:0000256" key="3">
    <source>
        <dbReference type="ARBA" id="ARBA00004613"/>
    </source>
</evidence>
<keyword evidence="20" id="KW-1185">Reference proteome</keyword>
<protein>
    <recommendedName>
        <fullName evidence="17">Hyaluronidase</fullName>
        <ecNumber evidence="17">3.2.1.35</ecNumber>
    </recommendedName>
</protein>
<keyword evidence="10" id="KW-0325">Glycoprotein</keyword>
<dbReference type="Pfam" id="PF01630">
    <property type="entry name" value="Glyco_hydro_56"/>
    <property type="match status" value="1"/>
</dbReference>
<evidence type="ECO:0000256" key="17">
    <source>
        <dbReference type="RuleBase" id="RU610713"/>
    </source>
</evidence>
<proteinExistence type="inferred from homology"/>
<evidence type="ECO:0000256" key="11">
    <source>
        <dbReference type="ARBA" id="ARBA00023228"/>
    </source>
</evidence>
<comment type="similarity">
    <text evidence="4 13 17">Belongs to the glycosyl hydrolase 56 family.</text>
</comment>
<evidence type="ECO:0000256" key="12">
    <source>
        <dbReference type="ARBA" id="ARBA00023295"/>
    </source>
</evidence>
<evidence type="ECO:0000256" key="14">
    <source>
        <dbReference type="PIRSR" id="PIRSR038193-1"/>
    </source>
</evidence>
<feature type="active site" description="Proton donor" evidence="14">
    <location>
        <position position="139"/>
    </location>
</feature>
<feature type="disulfide bond" evidence="16">
    <location>
        <begin position="373"/>
        <end position="430"/>
    </location>
</feature>
<dbReference type="GO" id="GO:0005576">
    <property type="term" value="C:extracellular region"/>
    <property type="evidence" value="ECO:0007669"/>
    <property type="project" value="UniProtKB-SubCell"/>
</dbReference>
<feature type="disulfide bond" evidence="16">
    <location>
        <begin position="215"/>
        <end position="231"/>
    </location>
</feature>
<evidence type="ECO:0000256" key="6">
    <source>
        <dbReference type="ARBA" id="ARBA00022536"/>
    </source>
</evidence>
<sequence length="449" mass="50759">MSRAAITLVRTGIILLWLYPLTPGRERKQTKWPVISDKPFIVVWNAPTANCKSVYGIDLGLDVFDIVANQNATFIGQNITIFYYDNLGYYPYYTAAGASVNGGVPQNGSLKAHLAKAQADMEKEIPLTDYSGLSVIDWEAWRPSWIRNWAKQAIYRQKSEELVREEHPRWPESQVTRQAQVEFEQEAQAFMGQTLKLAKGLRPSGLWGYYGFPCCYNSIDGMASENYTGKCPDVEKERNDRLGWLWRESVALYPSIYLNEQLRSSQRALKYVHHRVGEALRLAEVRENVSLPVLPYARIVYVSTMDILTQIDLVHTIGESAAMGAAGVVLWGNGDYARSQESCEVVKAYISGVLGHYIVNVTSAAALCARALCSSHGRCVRKDEGARIYLHLNPETFTVRRNLEPGGPHFLLWGNLAEEDLKRMQDSFQCQCYWGWKGTHCQESHSIEN</sequence>
<dbReference type="GO" id="GO:0004415">
    <property type="term" value="F:hyalurononglucosaminidase activity"/>
    <property type="evidence" value="ECO:0007669"/>
    <property type="project" value="UniProtKB-UniRule"/>
</dbReference>
<dbReference type="PRINTS" id="PR00846">
    <property type="entry name" value="GLHYDRLASE56"/>
</dbReference>
<dbReference type="OrthoDB" id="5796153at2759"/>
<evidence type="ECO:0000256" key="1">
    <source>
        <dbReference type="ARBA" id="ARBA00000251"/>
    </source>
</evidence>
<feature type="chain" id="PRO_5021350877" description="Hyaluronidase" evidence="18">
    <location>
        <begin position="25"/>
        <end position="449"/>
    </location>
</feature>
<evidence type="ECO:0000256" key="5">
    <source>
        <dbReference type="ARBA" id="ARBA00022525"/>
    </source>
</evidence>